<dbReference type="AlphaFoldDB" id="A0A1M5TN70"/>
<dbReference type="InterPro" id="IPR003718">
    <property type="entry name" value="OsmC/Ohr_fam"/>
</dbReference>
<comment type="similarity">
    <text evidence="1">Belongs to the OsmC/Ohr family.</text>
</comment>
<evidence type="ECO:0000313" key="2">
    <source>
        <dbReference type="EMBL" id="RXG28608.1"/>
    </source>
</evidence>
<name>A0A1M5TN70_9FLAO</name>
<dbReference type="InterPro" id="IPR036102">
    <property type="entry name" value="OsmC/Ohrsf"/>
</dbReference>
<dbReference type="OrthoDB" id="9797508at2"/>
<dbReference type="STRING" id="573501.SAMN04487999_0406"/>
<dbReference type="NCBIfam" id="TIGR03561">
    <property type="entry name" value="organ_hyd_perox"/>
    <property type="match status" value="1"/>
</dbReference>
<evidence type="ECO:0000313" key="4">
    <source>
        <dbReference type="Proteomes" id="UP000184240"/>
    </source>
</evidence>
<organism evidence="3 4">
    <name type="scientific">Leeuwenhoekiella palythoae</name>
    <dbReference type="NCBI Taxonomy" id="573501"/>
    <lineage>
        <taxon>Bacteria</taxon>
        <taxon>Pseudomonadati</taxon>
        <taxon>Bacteroidota</taxon>
        <taxon>Flavobacteriia</taxon>
        <taxon>Flavobacteriales</taxon>
        <taxon>Flavobacteriaceae</taxon>
        <taxon>Leeuwenhoekiella</taxon>
    </lineage>
</organism>
<dbReference type="GO" id="GO:0006979">
    <property type="term" value="P:response to oxidative stress"/>
    <property type="evidence" value="ECO:0007669"/>
    <property type="project" value="InterPro"/>
</dbReference>
<reference evidence="2 5" key="3">
    <citation type="submission" date="2018-07" db="EMBL/GenBank/DDBJ databases">
        <title>Leeuwenhoekiella genomics.</title>
        <authorList>
            <person name="Tahon G."/>
            <person name="Willems A."/>
        </authorList>
    </citation>
    <scope>NUCLEOTIDE SEQUENCE [LARGE SCALE GENOMIC DNA]</scope>
    <source>
        <strain evidence="2 5">LMG 24856</strain>
    </source>
</reference>
<dbReference type="Gene3D" id="2.20.25.10">
    <property type="match status" value="1"/>
</dbReference>
<dbReference type="PANTHER" id="PTHR33797">
    <property type="entry name" value="ORGANIC HYDROPEROXIDE RESISTANCE PROTEIN-LIKE"/>
    <property type="match status" value="1"/>
</dbReference>
<dbReference type="Proteomes" id="UP000184240">
    <property type="component" value="Unassembled WGS sequence"/>
</dbReference>
<dbReference type="SUPFAM" id="SSF82784">
    <property type="entry name" value="OsmC-like"/>
    <property type="match status" value="1"/>
</dbReference>
<gene>
    <name evidence="2" type="ORF">DSM01_2069</name>
    <name evidence="3" type="ORF">SAMN04487999_0406</name>
</gene>
<dbReference type="Proteomes" id="UP000290037">
    <property type="component" value="Unassembled WGS sequence"/>
</dbReference>
<dbReference type="EMBL" id="FQXT01000001">
    <property type="protein sequence ID" value="SHH52154.1"/>
    <property type="molecule type" value="Genomic_DNA"/>
</dbReference>
<keyword evidence="5" id="KW-1185">Reference proteome</keyword>
<proteinExistence type="inferred from homology"/>
<dbReference type="PANTHER" id="PTHR33797:SF2">
    <property type="entry name" value="ORGANIC HYDROPEROXIDE RESISTANCE PROTEIN-LIKE"/>
    <property type="match status" value="1"/>
</dbReference>
<sequence>MKALYKAKATATGGRDSSVSTDDGTLDLDLSVPKGLGGAGGEGTNPEQLFAAGYSACFGSALAHVARGKKVDLGDYTVTATVKIGKNEEDMFQLAVVLDCYLPTVDVEEGEALVNEAHEVCPYSRATMDNIDVTLNLLLDDE</sequence>
<evidence type="ECO:0000313" key="5">
    <source>
        <dbReference type="Proteomes" id="UP000290037"/>
    </source>
</evidence>
<dbReference type="InterPro" id="IPR019953">
    <property type="entry name" value="OHR"/>
</dbReference>
<protein>
    <submittedName>
        <fullName evidence="2">Ohr subfamily peroxiredoxin</fullName>
    </submittedName>
    <submittedName>
        <fullName evidence="3">Peroxiredoxin, Ohr subfamily</fullName>
    </submittedName>
</protein>
<dbReference type="RefSeq" id="WP_072979803.1">
    <property type="nucleotide sequence ID" value="NZ_CAXPJH010000006.1"/>
</dbReference>
<dbReference type="EMBL" id="QOVN01000004">
    <property type="protein sequence ID" value="RXG28608.1"/>
    <property type="molecule type" value="Genomic_DNA"/>
</dbReference>
<evidence type="ECO:0000313" key="3">
    <source>
        <dbReference type="EMBL" id="SHH52154.1"/>
    </source>
</evidence>
<evidence type="ECO:0000256" key="1">
    <source>
        <dbReference type="ARBA" id="ARBA00007378"/>
    </source>
</evidence>
<dbReference type="InterPro" id="IPR015946">
    <property type="entry name" value="KH_dom-like_a/b"/>
</dbReference>
<reference evidence="3" key="1">
    <citation type="submission" date="2016-11" db="EMBL/GenBank/DDBJ databases">
        <authorList>
            <person name="Jaros S."/>
            <person name="Januszkiewicz K."/>
            <person name="Wedrychowicz H."/>
        </authorList>
    </citation>
    <scope>NUCLEOTIDE SEQUENCE [LARGE SCALE GENOMIC DNA]</scope>
    <source>
        <strain evidence="3">DSM 19859</strain>
    </source>
</reference>
<dbReference type="Gene3D" id="3.30.300.20">
    <property type="match status" value="1"/>
</dbReference>
<dbReference type="Pfam" id="PF02566">
    <property type="entry name" value="OsmC"/>
    <property type="match status" value="1"/>
</dbReference>
<accession>A0A1M5TN70</accession>
<reference evidence="4" key="2">
    <citation type="submission" date="2016-11" db="EMBL/GenBank/DDBJ databases">
        <authorList>
            <person name="Varghese N."/>
            <person name="Submissions S."/>
        </authorList>
    </citation>
    <scope>NUCLEOTIDE SEQUENCE [LARGE SCALE GENOMIC DNA]</scope>
    <source>
        <strain evidence="4">DSM 19859</strain>
    </source>
</reference>